<organism evidence="2 3">
    <name type="scientific">Rufibacter hautae</name>
    <dbReference type="NCBI Taxonomy" id="2595005"/>
    <lineage>
        <taxon>Bacteria</taxon>
        <taxon>Pseudomonadati</taxon>
        <taxon>Bacteroidota</taxon>
        <taxon>Cytophagia</taxon>
        <taxon>Cytophagales</taxon>
        <taxon>Hymenobacteraceae</taxon>
        <taxon>Rufibacter</taxon>
    </lineage>
</organism>
<dbReference type="Gene3D" id="3.20.20.80">
    <property type="entry name" value="Glycosidases"/>
    <property type="match status" value="1"/>
</dbReference>
<proteinExistence type="predicted"/>
<dbReference type="InterPro" id="IPR017853">
    <property type="entry name" value="GH"/>
</dbReference>
<dbReference type="AlphaFoldDB" id="A0A5B6T848"/>
<dbReference type="Gene3D" id="2.60.40.1080">
    <property type="match status" value="1"/>
</dbReference>
<evidence type="ECO:0000259" key="1">
    <source>
        <dbReference type="Pfam" id="PF18962"/>
    </source>
</evidence>
<comment type="caution">
    <text evidence="2">The sequence shown here is derived from an EMBL/GenBank/DDBJ whole genome shotgun (WGS) entry which is preliminary data.</text>
</comment>
<dbReference type="NCBIfam" id="TIGR04183">
    <property type="entry name" value="Por_Secre_tail"/>
    <property type="match status" value="1"/>
</dbReference>
<reference evidence="2 3" key="1">
    <citation type="submission" date="2019-07" db="EMBL/GenBank/DDBJ databases">
        <title>Rufibacter sp. nov., isolated from lake sediment.</title>
        <authorList>
            <person name="Qu J.-H."/>
        </authorList>
    </citation>
    <scope>NUCLEOTIDE SEQUENCE [LARGE SCALE GENOMIC DNA]</scope>
    <source>
        <strain evidence="2 3">NBS58-1</strain>
    </source>
</reference>
<evidence type="ECO:0000313" key="2">
    <source>
        <dbReference type="EMBL" id="KAA3436356.1"/>
    </source>
</evidence>
<evidence type="ECO:0000313" key="3">
    <source>
        <dbReference type="Proteomes" id="UP000324133"/>
    </source>
</evidence>
<dbReference type="SUPFAM" id="SSF51445">
    <property type="entry name" value="(Trans)glycosidases"/>
    <property type="match status" value="1"/>
</dbReference>
<feature type="domain" description="Secretion system C-terminal sorting" evidence="1">
    <location>
        <begin position="1054"/>
        <end position="1131"/>
    </location>
</feature>
<dbReference type="Pfam" id="PF18962">
    <property type="entry name" value="Por_Secre_tail"/>
    <property type="match status" value="1"/>
</dbReference>
<dbReference type="SUPFAM" id="SSF49373">
    <property type="entry name" value="Invasin/intimin cell-adhesion fragments"/>
    <property type="match status" value="2"/>
</dbReference>
<dbReference type="Proteomes" id="UP000324133">
    <property type="component" value="Unassembled WGS sequence"/>
</dbReference>
<dbReference type="InterPro" id="IPR026444">
    <property type="entry name" value="Secre_tail"/>
</dbReference>
<sequence length="1134" mass="123858">MLPPSWILPDFPTYHAPMNPIKPILLSLSIFFSCLIPRSSNAQTSSEVKLNVTSIKPSLNTGTDYAPWLLDDLSKLVQNNWTALNKQYIDVVLNLESRSTISRVSLYDYQGSFTTNPAYIYALKGTERTLLATFDGRLFLQWVDIKPSTLTEADAIIVRKFANNIPQKVRIYGQPVGAVTNTTQSTTLASVVTFNSLPAKKFGDASFLLQATSTNTVTPINFSSSNTAVATVAKTTEGWKATILKAGSATITASQPAGNGYAAAINVSRTLSVSTIPAVITFNALPYKKVGDPSFLISATSTNTTTPITFTSANPAVATVAKTTEGWKATVVGAGTVNIIASQIAGGNYSGAANVTRSLVVGAGTVTSTTPTTTTLVTGTIPYKGYWGYHKDKSTQYIDKLFNGVVNETVSMGNGEMMPVADVVFNFPDQMEVELQSISFYDGNNTISAGSEIQTIYVERGTGREILGPVYNGSKYNVWLDHSITTPIKVSAVILRKKRGVRLPDEIKFYGKYKPYTPPTFTKPAYPLKRMLGVNTYPADNSSTIAERLVQKIAAIEPYKVVRDYLDWGIVETNMEGEYAFNPTMKGSWKLDEIYARHKARGKEVLVCIKNIPGWMVATYPSAIKDYENAPMPYKSTYTTVTSSGTNYFNANYNADKLKPTSYIKIARLAFQFAARYGSNTGLNPALVKTKSTVKIGMNLISKMEANNEPDRNWKGRQANQNCDEYAAYLSAFYDGHMGTLGPGVGVKNADPNMKVVAAGIATTKTGFYQGLVDWCKKNRGYLPNGKVNLCFDEINYHAYNNNFDGEQYADGVRVGVAPELSLAPLNINKFHQMNREMVGDGDMPIIITETGYDWNSKTQGTKVIGAKDKFAVQGDWILRSSLDYAMAGLSGLYFYQLYDDASGSIYNTTQFATSGHVDRNTLVRRPAADYMAQVGTEFGEFMPIARLSSDPRIDKYQDNTGKNMFACWVPDDEDRRVNYTLSLGTDSASIYTPKIGSSTFAVTKVKTNQGKLAITVTETPIFVLATGPMVMATTSSATAEIAPALEEETKLSVYPNPFNQNTTVEFLVAETGEAVLDIFDSQGKLVRHLFVGNAEGGVPQAMQFNAQGLPNGVYIARLTTGKKTITKKLLLMN</sequence>
<dbReference type="EMBL" id="VKKY01000003">
    <property type="protein sequence ID" value="KAA3436356.1"/>
    <property type="molecule type" value="Genomic_DNA"/>
</dbReference>
<protein>
    <submittedName>
        <fullName evidence="2">T9SS type A sorting domain-containing protein</fullName>
    </submittedName>
</protein>
<keyword evidence="3" id="KW-1185">Reference proteome</keyword>
<accession>A0A5B6T848</accession>
<dbReference type="OrthoDB" id="177731at2"/>
<dbReference type="InterPro" id="IPR008964">
    <property type="entry name" value="Invasin/intimin_cell_adhesion"/>
</dbReference>
<name>A0A5B6T848_9BACT</name>
<gene>
    <name evidence="2" type="ORF">FOA19_18340</name>
</gene>